<dbReference type="OrthoDB" id="28748at2759"/>
<sequence length="566" mass="61967">MAGTRLVVHLSLMLPCLVLISLIIKLQSPLRSPLPLPPSPPSLPTLHILLTLSSYASSSTTDDDESYESSSYFDTSISSVARHISSNLASSLGCTPLSTQGFGIKSPTPPPLGAPLANYLANPSQQQPPNWNSRKGYAYTCPTSSLYLIPYSDLDPDIHLFTNLENTLSLKFTLLSDDSSENNPRHSPIEVKVKDRSIEVEVLEEFLMISEEKSEFPTVGGGGGLVLSPVLCQVVAVKLASLFSLINEEGGRIKGKVTLVFGVCSESGREFYLDGMLRETGLGEFIKSIDNLVTGINVEYRRFGKCDLNVNGEKEVKVQDVKGMPVYETSFEVAGDRGKVYKFVVYVPEEGGEIIRIKDGRKTINNYMIPEEGAVHISSSQLTSEDLNAAAETFASAMLSLFDFPVPLPPTTIIADGIDYTDRVKIVSERGGELEKDCVARRLLTQRWDYVVSKINRLRTIASDNLGMSILPQVSSKVHASVDLLNSAKADAAAGKVRSAVAHLNSALRNIEHAEEDPTMVSLLYFPDEHKLAVLLPLWAPLALPMVVGLVREVKRYRKLRADKIK</sequence>
<dbReference type="AlphaFoldDB" id="A0A9W7E2Y9"/>
<dbReference type="Proteomes" id="UP001165122">
    <property type="component" value="Unassembled WGS sequence"/>
</dbReference>
<dbReference type="PANTHER" id="PTHR21072">
    <property type="entry name" value="GPI TRANSAMIDASE COMPONENT PIG-S"/>
    <property type="match status" value="1"/>
</dbReference>
<keyword evidence="12" id="KW-1185">Reference proteome</keyword>
<keyword evidence="4" id="KW-0337">GPI-anchor biosynthesis</keyword>
<feature type="transmembrane region" description="Helical" evidence="10">
    <location>
        <begin position="532"/>
        <end position="551"/>
    </location>
</feature>
<evidence type="ECO:0000256" key="3">
    <source>
        <dbReference type="ARBA" id="ARBA00005316"/>
    </source>
</evidence>
<evidence type="ECO:0000256" key="8">
    <source>
        <dbReference type="ARBA" id="ARBA00023136"/>
    </source>
</evidence>
<comment type="pathway">
    <text evidence="2">Glycolipid biosynthesis; glycosylphosphatidylinositol-anchor biosynthesis.</text>
</comment>
<comment type="subcellular location">
    <subcellularLocation>
        <location evidence="1">Endoplasmic reticulum membrane</location>
        <topology evidence="1">Multi-pass membrane protein</topology>
    </subcellularLocation>
</comment>
<comment type="caution">
    <text evidence="11">The sequence shown here is derived from an EMBL/GenBank/DDBJ whole genome shotgun (WGS) entry which is preliminary data.</text>
</comment>
<evidence type="ECO:0000256" key="7">
    <source>
        <dbReference type="ARBA" id="ARBA00022989"/>
    </source>
</evidence>
<evidence type="ECO:0000256" key="9">
    <source>
        <dbReference type="ARBA" id="ARBA00023180"/>
    </source>
</evidence>
<organism evidence="11 12">
    <name type="scientific">Triparma laevis f. longispina</name>
    <dbReference type="NCBI Taxonomy" id="1714387"/>
    <lineage>
        <taxon>Eukaryota</taxon>
        <taxon>Sar</taxon>
        <taxon>Stramenopiles</taxon>
        <taxon>Ochrophyta</taxon>
        <taxon>Bolidophyceae</taxon>
        <taxon>Parmales</taxon>
        <taxon>Triparmaceae</taxon>
        <taxon>Triparma</taxon>
    </lineage>
</organism>
<keyword evidence="6" id="KW-0256">Endoplasmic reticulum</keyword>
<evidence type="ECO:0000256" key="1">
    <source>
        <dbReference type="ARBA" id="ARBA00004477"/>
    </source>
</evidence>
<evidence type="ECO:0000313" key="12">
    <source>
        <dbReference type="Proteomes" id="UP001165122"/>
    </source>
</evidence>
<keyword evidence="7 10" id="KW-1133">Transmembrane helix</keyword>
<dbReference type="EMBL" id="BRXW01000541">
    <property type="protein sequence ID" value="GMH64262.1"/>
    <property type="molecule type" value="Genomic_DNA"/>
</dbReference>
<evidence type="ECO:0000256" key="4">
    <source>
        <dbReference type="ARBA" id="ARBA00022502"/>
    </source>
</evidence>
<gene>
    <name evidence="11" type="ORF">TrLO_g14593</name>
</gene>
<dbReference type="Pfam" id="PF10510">
    <property type="entry name" value="PIG-S"/>
    <property type="match status" value="1"/>
</dbReference>
<evidence type="ECO:0000256" key="6">
    <source>
        <dbReference type="ARBA" id="ARBA00022824"/>
    </source>
</evidence>
<protein>
    <submittedName>
        <fullName evidence="11">Uncharacterized protein</fullName>
    </submittedName>
</protein>
<evidence type="ECO:0000313" key="11">
    <source>
        <dbReference type="EMBL" id="GMH64262.1"/>
    </source>
</evidence>
<evidence type="ECO:0000256" key="10">
    <source>
        <dbReference type="SAM" id="Phobius"/>
    </source>
</evidence>
<feature type="transmembrane region" description="Helical" evidence="10">
    <location>
        <begin position="7"/>
        <end position="24"/>
    </location>
</feature>
<name>A0A9W7E2Y9_9STRA</name>
<dbReference type="GO" id="GO:0042765">
    <property type="term" value="C:GPI-anchor transamidase complex"/>
    <property type="evidence" value="ECO:0007669"/>
    <property type="project" value="InterPro"/>
</dbReference>
<accession>A0A9W7E2Y9</accession>
<dbReference type="GO" id="GO:0016255">
    <property type="term" value="P:attachment of GPI anchor to protein"/>
    <property type="evidence" value="ECO:0007669"/>
    <property type="project" value="InterPro"/>
</dbReference>
<keyword evidence="9" id="KW-0325">Glycoprotein</keyword>
<comment type="similarity">
    <text evidence="3">Belongs to the PIGS family.</text>
</comment>
<dbReference type="InterPro" id="IPR019540">
    <property type="entry name" value="PtdIno-glycan_biosynth_class_S"/>
</dbReference>
<keyword evidence="5 10" id="KW-0812">Transmembrane</keyword>
<proteinExistence type="inferred from homology"/>
<dbReference type="GO" id="GO:0006506">
    <property type="term" value="P:GPI anchor biosynthetic process"/>
    <property type="evidence" value="ECO:0007669"/>
    <property type="project" value="UniProtKB-KW"/>
</dbReference>
<keyword evidence="8 10" id="KW-0472">Membrane</keyword>
<evidence type="ECO:0000256" key="5">
    <source>
        <dbReference type="ARBA" id="ARBA00022692"/>
    </source>
</evidence>
<evidence type="ECO:0000256" key="2">
    <source>
        <dbReference type="ARBA" id="ARBA00004687"/>
    </source>
</evidence>
<reference evidence="12" key="1">
    <citation type="journal article" date="2023" name="Commun. Biol.">
        <title>Genome analysis of Parmales, the sister group of diatoms, reveals the evolutionary specialization of diatoms from phago-mixotrophs to photoautotrophs.</title>
        <authorList>
            <person name="Ban H."/>
            <person name="Sato S."/>
            <person name="Yoshikawa S."/>
            <person name="Yamada K."/>
            <person name="Nakamura Y."/>
            <person name="Ichinomiya M."/>
            <person name="Sato N."/>
            <person name="Blanc-Mathieu R."/>
            <person name="Endo H."/>
            <person name="Kuwata A."/>
            <person name="Ogata H."/>
        </authorList>
    </citation>
    <scope>NUCLEOTIDE SEQUENCE [LARGE SCALE GENOMIC DNA]</scope>
    <source>
        <strain evidence="12">NIES 3700</strain>
    </source>
</reference>
<dbReference type="PANTHER" id="PTHR21072:SF13">
    <property type="entry name" value="GPI TRANSAMIDASE COMPONENT PIG-S"/>
    <property type="match status" value="1"/>
</dbReference>